<dbReference type="InterPro" id="IPR050214">
    <property type="entry name" value="Cys_Synth/Cystath_Beta-Synth"/>
</dbReference>
<keyword evidence="6" id="KW-1185">Reference proteome</keyword>
<accession>A0A0N9I4U5</accession>
<organism evidence="5 6">
    <name type="scientific">Kibdelosporangium phytohabitans</name>
    <dbReference type="NCBI Taxonomy" id="860235"/>
    <lineage>
        <taxon>Bacteria</taxon>
        <taxon>Bacillati</taxon>
        <taxon>Actinomycetota</taxon>
        <taxon>Actinomycetes</taxon>
        <taxon>Pseudonocardiales</taxon>
        <taxon>Pseudonocardiaceae</taxon>
        <taxon>Kibdelosporangium</taxon>
    </lineage>
</organism>
<dbReference type="GO" id="GO:1901605">
    <property type="term" value="P:alpha-amino acid metabolic process"/>
    <property type="evidence" value="ECO:0007669"/>
    <property type="project" value="UniProtKB-ARBA"/>
</dbReference>
<dbReference type="EMBL" id="CP012752">
    <property type="protein sequence ID" value="ALG09666.1"/>
    <property type="molecule type" value="Genomic_DNA"/>
</dbReference>
<evidence type="ECO:0000313" key="6">
    <source>
        <dbReference type="Proteomes" id="UP000063699"/>
    </source>
</evidence>
<dbReference type="InterPro" id="IPR001926">
    <property type="entry name" value="TrpB-like_PALP"/>
</dbReference>
<dbReference type="AlphaFoldDB" id="A0A0N9I4U5"/>
<dbReference type="Pfam" id="PF00291">
    <property type="entry name" value="PALP"/>
    <property type="match status" value="1"/>
</dbReference>
<dbReference type="InterPro" id="IPR036052">
    <property type="entry name" value="TrpB-like_PALP_sf"/>
</dbReference>
<evidence type="ECO:0000256" key="1">
    <source>
        <dbReference type="ARBA" id="ARBA00001933"/>
    </source>
</evidence>
<comment type="cofactor">
    <cofactor evidence="1">
        <name>pyridoxal 5'-phosphate</name>
        <dbReference type="ChEBI" id="CHEBI:597326"/>
    </cofactor>
</comment>
<evidence type="ECO:0000256" key="2">
    <source>
        <dbReference type="ARBA" id="ARBA00022898"/>
    </source>
</evidence>
<dbReference type="KEGG" id="kphy:AOZ06_24635"/>
<dbReference type="Proteomes" id="UP000063699">
    <property type="component" value="Chromosome"/>
</dbReference>
<gene>
    <name evidence="5" type="ORF">AOZ06_24635</name>
</gene>
<evidence type="ECO:0000256" key="3">
    <source>
        <dbReference type="SAM" id="MobiDB-lite"/>
    </source>
</evidence>
<feature type="domain" description="Tryptophan synthase beta chain-like PALP" evidence="4">
    <location>
        <begin position="44"/>
        <end position="333"/>
    </location>
</feature>
<keyword evidence="2" id="KW-0663">Pyridoxal phosphate</keyword>
<name>A0A0N9I4U5_9PSEU</name>
<protein>
    <recommendedName>
        <fullName evidence="4">Tryptophan synthase beta chain-like PALP domain-containing protein</fullName>
    </recommendedName>
</protein>
<reference evidence="5 6" key="1">
    <citation type="submission" date="2015-07" db="EMBL/GenBank/DDBJ databases">
        <title>Genome sequencing of Kibdelosporangium phytohabitans.</title>
        <authorList>
            <person name="Qin S."/>
            <person name="Xing K."/>
        </authorList>
    </citation>
    <scope>NUCLEOTIDE SEQUENCE [LARGE SCALE GENOMIC DNA]</scope>
    <source>
        <strain evidence="5 6">KLBMP1111</strain>
    </source>
</reference>
<feature type="region of interest" description="Disordered" evidence="3">
    <location>
        <begin position="240"/>
        <end position="262"/>
    </location>
</feature>
<sequence length="346" mass="36945">MTPDPLAPPGDLLQQPFTPVDPARALAFDDVHRRYPALAGFRAGLGRTTLLDVPSVPGGARIVAKCEWENPVGSIKDRTAYALVADALRTHGDRPAGELRLLAYSGGDLAAAMSSLSTVTGVVTRFVLASFSPRSLLDTLESRGCPVDLVPKERGFLFTIRTAQRIAAEEPGWTLVFQHANPVNVAMHEATTGQEILADLGDRRPDLWLASIGSGGTLIGVLRALRARFPEITAVGVTPAESPYANPDAPSGQQTYEGSGGHGHGIRQPFVKAYDHVISAHEHVTYPDAFRAMGEFFDLTGVRIGSSAAANWLVAKQYAARMPASSLIVTVFPCTGSPEQWAELGR</sequence>
<dbReference type="PANTHER" id="PTHR10314">
    <property type="entry name" value="CYSTATHIONINE BETA-SYNTHASE"/>
    <property type="match status" value="1"/>
</dbReference>
<proteinExistence type="predicted"/>
<dbReference type="RefSeq" id="WP_054291570.1">
    <property type="nucleotide sequence ID" value="NZ_CP012752.1"/>
</dbReference>
<dbReference type="Gene3D" id="3.40.50.1100">
    <property type="match status" value="2"/>
</dbReference>
<evidence type="ECO:0000313" key="5">
    <source>
        <dbReference type="EMBL" id="ALG09666.1"/>
    </source>
</evidence>
<dbReference type="SUPFAM" id="SSF53686">
    <property type="entry name" value="Tryptophan synthase beta subunit-like PLP-dependent enzymes"/>
    <property type="match status" value="1"/>
</dbReference>
<dbReference type="STRING" id="860235.AOZ06_24635"/>
<evidence type="ECO:0000259" key="4">
    <source>
        <dbReference type="Pfam" id="PF00291"/>
    </source>
</evidence>
<dbReference type="OrthoDB" id="5176350at2"/>